<feature type="compositionally biased region" description="Gly residues" evidence="6">
    <location>
        <begin position="265"/>
        <end position="278"/>
    </location>
</feature>
<name>A0A9W7I4L4_HIBTR</name>
<evidence type="ECO:0000256" key="4">
    <source>
        <dbReference type="ARBA" id="ARBA00023289"/>
    </source>
</evidence>
<evidence type="ECO:0000313" key="8">
    <source>
        <dbReference type="EMBL" id="GMI88792.1"/>
    </source>
</evidence>
<dbReference type="PANTHER" id="PTHR45868">
    <property type="entry name" value="HEAVY METAL-ASSOCIATED ISOPRENYLATED PLANT PROTEIN 33-RELATED"/>
    <property type="match status" value="1"/>
</dbReference>
<evidence type="ECO:0000256" key="1">
    <source>
        <dbReference type="ARBA" id="ARBA00022481"/>
    </source>
</evidence>
<dbReference type="Pfam" id="PF00403">
    <property type="entry name" value="HMA"/>
    <property type="match status" value="1"/>
</dbReference>
<dbReference type="CDD" id="cd00371">
    <property type="entry name" value="HMA"/>
    <property type="match status" value="1"/>
</dbReference>
<dbReference type="OrthoDB" id="1938696at2759"/>
<sequence>MNKQEVMKMQTWVLKVNIQCSCDGCKQKIKKLLQKIDGVYTTSINADQGKVTVTGNVDPAILIRKLERSGKRAQLWGSAPKGSNNFQNQMTNQFKNMHFDGGKDNRSQKGGGGGKNKQQKGGQQFAPPPHLMQQMMMKGSKDFKLPPSKDQKSAKFHLPDGDLDESDCDYDEFGDEEFDEGGFGHGHGHGHQMQNKMVPMMGKGHGSYGPNGTVNGPPMNGKKGGGGKKRDAFDIPIVMKGMGENKDGKHGNGGKKGGGEKNKGGKQGGGKKGGGGLLGFFKKDKGANDCNHKRGKNEWDGKNKGAYKGNRGSNGGGNNNGNGAKKGGTGMSHEMNKVKNGGFHDIDVIDHGKGGVSKKNMGQMGYNVGQMGRMGNYPMNQMGNFPAVQGLPAAAGAAMNGFGGGYYQGMGPANPYQQQQQQQYMAMMMNQQRANGNGGALYQPMMYAQAQPYPPPHAPYGPPHPMHATAPNSESYAHFFSDENANACSIM</sequence>
<evidence type="ECO:0000313" key="9">
    <source>
        <dbReference type="Proteomes" id="UP001165190"/>
    </source>
</evidence>
<reference evidence="8" key="1">
    <citation type="submission" date="2023-05" db="EMBL/GenBank/DDBJ databases">
        <title>Genome and transcriptome analyses reveal genes involved in the formation of fine ridges on petal epidermal cells in Hibiscus trionum.</title>
        <authorList>
            <person name="Koshimizu S."/>
            <person name="Masuda S."/>
            <person name="Ishii T."/>
            <person name="Shirasu K."/>
            <person name="Hoshino A."/>
            <person name="Arita M."/>
        </authorList>
    </citation>
    <scope>NUCLEOTIDE SEQUENCE</scope>
    <source>
        <strain evidence="8">Hamamatsu line</strain>
    </source>
</reference>
<feature type="region of interest" description="Disordered" evidence="6">
    <location>
        <begin position="180"/>
        <end position="331"/>
    </location>
</feature>
<feature type="compositionally biased region" description="Basic and acidic residues" evidence="6">
    <location>
        <begin position="141"/>
        <end position="160"/>
    </location>
</feature>
<accession>A0A9W7I4L4</accession>
<dbReference type="Gene3D" id="3.30.70.100">
    <property type="match status" value="1"/>
</dbReference>
<dbReference type="InterPro" id="IPR036163">
    <property type="entry name" value="HMA_dom_sf"/>
</dbReference>
<dbReference type="PROSITE" id="PS50846">
    <property type="entry name" value="HMA_2"/>
    <property type="match status" value="1"/>
</dbReference>
<feature type="region of interest" description="Disordered" evidence="6">
    <location>
        <begin position="141"/>
        <end position="168"/>
    </location>
</feature>
<evidence type="ECO:0000256" key="6">
    <source>
        <dbReference type="SAM" id="MobiDB-lite"/>
    </source>
</evidence>
<dbReference type="GO" id="GO:0046872">
    <property type="term" value="F:metal ion binding"/>
    <property type="evidence" value="ECO:0007669"/>
    <property type="project" value="UniProtKB-KW"/>
</dbReference>
<comment type="caution">
    <text evidence="8">The sequence shown here is derived from an EMBL/GenBank/DDBJ whole genome shotgun (WGS) entry which is preliminary data.</text>
</comment>
<dbReference type="SUPFAM" id="SSF55008">
    <property type="entry name" value="HMA, heavy metal-associated domain"/>
    <property type="match status" value="1"/>
</dbReference>
<dbReference type="PANTHER" id="PTHR45868:SF83">
    <property type="entry name" value="HEAVY METAL-ASSOCIATED ISOPRENYLATED PLANT PROTEIN 33"/>
    <property type="match status" value="1"/>
</dbReference>
<feature type="compositionally biased region" description="Basic and acidic residues" evidence="6">
    <location>
        <begin position="281"/>
        <end position="303"/>
    </location>
</feature>
<evidence type="ECO:0000259" key="7">
    <source>
        <dbReference type="PROSITE" id="PS50846"/>
    </source>
</evidence>
<dbReference type="EMBL" id="BSYR01000022">
    <property type="protein sequence ID" value="GMI88792.1"/>
    <property type="molecule type" value="Genomic_DNA"/>
</dbReference>
<feature type="domain" description="HMA" evidence="7">
    <location>
        <begin position="9"/>
        <end position="74"/>
    </location>
</feature>
<dbReference type="AlphaFoldDB" id="A0A9W7I4L4"/>
<evidence type="ECO:0000256" key="3">
    <source>
        <dbReference type="ARBA" id="ARBA00023288"/>
    </source>
</evidence>
<proteinExistence type="inferred from homology"/>
<keyword evidence="2" id="KW-0479">Metal-binding</keyword>
<feature type="compositionally biased region" description="Gly residues" evidence="6">
    <location>
        <begin position="312"/>
        <end position="330"/>
    </location>
</feature>
<keyword evidence="9" id="KW-1185">Reference proteome</keyword>
<comment type="similarity">
    <text evidence="5">Belongs to the HIPP family.</text>
</comment>
<keyword evidence="3" id="KW-0449">Lipoprotein</keyword>
<feature type="compositionally biased region" description="Basic and acidic residues" evidence="6">
    <location>
        <begin position="97"/>
        <end position="107"/>
    </location>
</feature>
<evidence type="ECO:0000256" key="2">
    <source>
        <dbReference type="ARBA" id="ARBA00022723"/>
    </source>
</evidence>
<feature type="region of interest" description="Disordered" evidence="6">
    <location>
        <begin position="95"/>
        <end position="129"/>
    </location>
</feature>
<evidence type="ECO:0000256" key="5">
    <source>
        <dbReference type="ARBA" id="ARBA00024045"/>
    </source>
</evidence>
<dbReference type="Proteomes" id="UP001165190">
    <property type="component" value="Unassembled WGS sequence"/>
</dbReference>
<keyword evidence="1" id="KW-0488">Methylation</keyword>
<gene>
    <name evidence="8" type="ORF">HRI_002548500</name>
</gene>
<keyword evidence="4" id="KW-0636">Prenylation</keyword>
<dbReference type="InterPro" id="IPR006121">
    <property type="entry name" value="HMA_dom"/>
</dbReference>
<organism evidence="8 9">
    <name type="scientific">Hibiscus trionum</name>
    <name type="common">Flower of an hour</name>
    <dbReference type="NCBI Taxonomy" id="183268"/>
    <lineage>
        <taxon>Eukaryota</taxon>
        <taxon>Viridiplantae</taxon>
        <taxon>Streptophyta</taxon>
        <taxon>Embryophyta</taxon>
        <taxon>Tracheophyta</taxon>
        <taxon>Spermatophyta</taxon>
        <taxon>Magnoliopsida</taxon>
        <taxon>eudicotyledons</taxon>
        <taxon>Gunneridae</taxon>
        <taxon>Pentapetalae</taxon>
        <taxon>rosids</taxon>
        <taxon>malvids</taxon>
        <taxon>Malvales</taxon>
        <taxon>Malvaceae</taxon>
        <taxon>Malvoideae</taxon>
        <taxon>Hibiscus</taxon>
    </lineage>
</organism>
<protein>
    <recommendedName>
        <fullName evidence="7">HMA domain-containing protein</fullName>
    </recommendedName>
</protein>